<dbReference type="Proteomes" id="UP001431532">
    <property type="component" value="Unassembled WGS sequence"/>
</dbReference>
<dbReference type="EMBL" id="JASCXW010000025">
    <property type="protein sequence ID" value="MDI6453349.1"/>
    <property type="molecule type" value="Genomic_DNA"/>
</dbReference>
<dbReference type="InterPro" id="IPR036178">
    <property type="entry name" value="Formintransfe-cycloase-like_sf"/>
</dbReference>
<keyword evidence="3" id="KW-1185">Reference proteome</keyword>
<name>A0AAW6UBK3_9MOLU</name>
<sequence length="215" mass="23810">MKLVDYKVSGFISEVDSKSPAPGGGSVAALSSTLGVALTRMVGHLTVGKKKFLALPAETQLEFKTVHDSLIMMKDQLELLIDEDTNSFNMIMEAFKLPKETEEQIKTRNEKIQEATHEAIRVPVKVASLSLSALHQLPYILKHGNKQTVSDIGVATLMLASGIEGACMNVFINLPGLEDSIAVQQYENQANDMIKKAHEIRDELLETVYHYLRKK</sequence>
<feature type="domain" description="Cyclodeaminase/cyclohydrolase" evidence="1">
    <location>
        <begin position="8"/>
        <end position="191"/>
    </location>
</feature>
<evidence type="ECO:0000313" key="3">
    <source>
        <dbReference type="Proteomes" id="UP001431532"/>
    </source>
</evidence>
<dbReference type="InterPro" id="IPR007044">
    <property type="entry name" value="Cyclodeamin/CycHdrlase"/>
</dbReference>
<dbReference type="RefSeq" id="WP_282839781.1">
    <property type="nucleotide sequence ID" value="NZ_JASCXW010000025.1"/>
</dbReference>
<gene>
    <name evidence="2" type="ORF">QJ521_07215</name>
</gene>
<dbReference type="SUPFAM" id="SSF101262">
    <property type="entry name" value="Methenyltetrahydrofolate cyclohydrolase-like"/>
    <property type="match status" value="1"/>
</dbReference>
<protein>
    <submittedName>
        <fullName evidence="2">Cyclodeaminase/cyclohydrolase family protein</fullName>
    </submittedName>
</protein>
<accession>A0AAW6UBK3</accession>
<dbReference type="Pfam" id="PF04961">
    <property type="entry name" value="FTCD_C"/>
    <property type="match status" value="1"/>
</dbReference>
<evidence type="ECO:0000313" key="2">
    <source>
        <dbReference type="EMBL" id="MDI6453349.1"/>
    </source>
</evidence>
<proteinExistence type="predicted"/>
<dbReference type="GO" id="GO:0003824">
    <property type="term" value="F:catalytic activity"/>
    <property type="evidence" value="ECO:0007669"/>
    <property type="project" value="InterPro"/>
</dbReference>
<reference evidence="2" key="1">
    <citation type="submission" date="2023-05" db="EMBL/GenBank/DDBJ databases">
        <title>Mariniplasma microaerophilum sp. nov., a novel anaerobic mollicute isolated from terrestrial mud volcano, Taman Peninsula, Russia.</title>
        <authorList>
            <person name="Khomyakova M.A."/>
            <person name="Merkel A.Y."/>
            <person name="Slobodkin A.I."/>
        </authorList>
    </citation>
    <scope>NUCLEOTIDE SEQUENCE</scope>
    <source>
        <strain evidence="2">M4Ah</strain>
    </source>
</reference>
<dbReference type="AlphaFoldDB" id="A0AAW6UBK3"/>
<comment type="caution">
    <text evidence="2">The sequence shown here is derived from an EMBL/GenBank/DDBJ whole genome shotgun (WGS) entry which is preliminary data.</text>
</comment>
<dbReference type="Gene3D" id="1.20.120.680">
    <property type="entry name" value="Formiminotetrahydrofolate cyclodeaminase monomer, up-and-down helical bundle"/>
    <property type="match status" value="1"/>
</dbReference>
<evidence type="ECO:0000259" key="1">
    <source>
        <dbReference type="Pfam" id="PF04961"/>
    </source>
</evidence>
<organism evidence="2 3">
    <name type="scientific">Peloplasma aerotolerans</name>
    <dbReference type="NCBI Taxonomy" id="3044389"/>
    <lineage>
        <taxon>Bacteria</taxon>
        <taxon>Bacillati</taxon>
        <taxon>Mycoplasmatota</taxon>
        <taxon>Mollicutes</taxon>
        <taxon>Acholeplasmatales</taxon>
        <taxon>Acholeplasmataceae</taxon>
        <taxon>Peloplasma</taxon>
    </lineage>
</organism>